<reference evidence="2" key="2">
    <citation type="submission" date="2021-01" db="UniProtKB">
        <authorList>
            <consortium name="EnsemblPlants"/>
        </authorList>
    </citation>
    <scope>IDENTIFICATION</scope>
</reference>
<name>A0A7N2MH94_QUELO</name>
<proteinExistence type="predicted"/>
<keyword evidence="3" id="KW-1185">Reference proteome</keyword>
<sequence>MFLYVEDRGGRERRFTHMILSFDVNSEKFKELPLPDDEGSCITIYLTSFKGKLALIKFRYGVQSCDTLCSIWVMREYGVFDSWNKLCVVPVEGTYNIIVFTKYDLLLIQRRPRLVSTNSELEREVKSVLIDPETLHENEISIPVDNRLDLATHMESLALLDGENVVSY</sequence>
<dbReference type="NCBIfam" id="TIGR01640">
    <property type="entry name" value="F_box_assoc_1"/>
    <property type="match status" value="1"/>
</dbReference>
<evidence type="ECO:0000259" key="1">
    <source>
        <dbReference type="Pfam" id="PF08268"/>
    </source>
</evidence>
<dbReference type="InterPro" id="IPR013187">
    <property type="entry name" value="F-box-assoc_dom_typ3"/>
</dbReference>
<dbReference type="EMBL" id="LRBV02000009">
    <property type="status" value="NOT_ANNOTATED_CDS"/>
    <property type="molecule type" value="Genomic_DNA"/>
</dbReference>
<dbReference type="InterPro" id="IPR017451">
    <property type="entry name" value="F-box-assoc_interact_dom"/>
</dbReference>
<organism evidence="2 3">
    <name type="scientific">Quercus lobata</name>
    <name type="common">Valley oak</name>
    <dbReference type="NCBI Taxonomy" id="97700"/>
    <lineage>
        <taxon>Eukaryota</taxon>
        <taxon>Viridiplantae</taxon>
        <taxon>Streptophyta</taxon>
        <taxon>Embryophyta</taxon>
        <taxon>Tracheophyta</taxon>
        <taxon>Spermatophyta</taxon>
        <taxon>Magnoliopsida</taxon>
        <taxon>eudicotyledons</taxon>
        <taxon>Gunneridae</taxon>
        <taxon>Pentapetalae</taxon>
        <taxon>rosids</taxon>
        <taxon>fabids</taxon>
        <taxon>Fagales</taxon>
        <taxon>Fagaceae</taxon>
        <taxon>Quercus</taxon>
    </lineage>
</organism>
<evidence type="ECO:0000313" key="2">
    <source>
        <dbReference type="EnsemblPlants" id="QL09p022578:mrna:CDS:2"/>
    </source>
</evidence>
<evidence type="ECO:0000313" key="3">
    <source>
        <dbReference type="Proteomes" id="UP000594261"/>
    </source>
</evidence>
<dbReference type="AlphaFoldDB" id="A0A7N2MH94"/>
<dbReference type="Pfam" id="PF08268">
    <property type="entry name" value="FBA_3"/>
    <property type="match status" value="1"/>
</dbReference>
<dbReference type="Proteomes" id="UP000594261">
    <property type="component" value="Chromosome 9"/>
</dbReference>
<dbReference type="InParanoid" id="A0A7N2MH94"/>
<reference evidence="2 3" key="1">
    <citation type="journal article" date="2016" name="G3 (Bethesda)">
        <title>First Draft Assembly and Annotation of the Genome of a California Endemic Oak Quercus lobata Nee (Fagaceae).</title>
        <authorList>
            <person name="Sork V.L."/>
            <person name="Fitz-Gibbon S.T."/>
            <person name="Puiu D."/>
            <person name="Crepeau M."/>
            <person name="Gugger P.F."/>
            <person name="Sherman R."/>
            <person name="Stevens K."/>
            <person name="Langley C.H."/>
            <person name="Pellegrini M."/>
            <person name="Salzberg S.L."/>
        </authorList>
    </citation>
    <scope>NUCLEOTIDE SEQUENCE [LARGE SCALE GENOMIC DNA]</scope>
    <source>
        <strain evidence="2 3">cv. SW786</strain>
    </source>
</reference>
<protein>
    <recommendedName>
        <fullName evidence="1">F-box associated beta-propeller type 3 domain-containing protein</fullName>
    </recommendedName>
</protein>
<accession>A0A7N2MH94</accession>
<feature type="domain" description="F-box associated beta-propeller type 3" evidence="1">
    <location>
        <begin position="14"/>
        <end position="92"/>
    </location>
</feature>
<dbReference type="EnsemblPlants" id="QL09p022578:mrna">
    <property type="protein sequence ID" value="QL09p022578:mrna:CDS:2"/>
    <property type="gene ID" value="QL09p022578"/>
</dbReference>
<dbReference type="Gramene" id="QL09p022578:mrna">
    <property type="protein sequence ID" value="QL09p022578:mrna:CDS:2"/>
    <property type="gene ID" value="QL09p022578"/>
</dbReference>